<dbReference type="Gene3D" id="1.20.1290.10">
    <property type="entry name" value="AhpD-like"/>
    <property type="match status" value="1"/>
</dbReference>
<dbReference type="GO" id="GO:0051920">
    <property type="term" value="F:peroxiredoxin activity"/>
    <property type="evidence" value="ECO:0007669"/>
    <property type="project" value="InterPro"/>
</dbReference>
<dbReference type="OrthoDB" id="9793083at2"/>
<dbReference type="PANTHER" id="PTHR33570:SF2">
    <property type="entry name" value="CARBOXYMUCONOLACTONE DECARBOXYLASE-LIKE DOMAIN-CONTAINING PROTEIN"/>
    <property type="match status" value="1"/>
</dbReference>
<comment type="caution">
    <text evidence="2">The sequence shown here is derived from an EMBL/GenBank/DDBJ whole genome shotgun (WGS) entry which is preliminary data.</text>
</comment>
<evidence type="ECO:0000313" key="3">
    <source>
        <dbReference type="Proteomes" id="UP000321548"/>
    </source>
</evidence>
<dbReference type="Proteomes" id="UP000321548">
    <property type="component" value="Unassembled WGS sequence"/>
</dbReference>
<accession>A0A5C8NTW9</accession>
<organism evidence="2 3">
    <name type="scientific">Zeimonas arvi</name>
    <dbReference type="NCBI Taxonomy" id="2498847"/>
    <lineage>
        <taxon>Bacteria</taxon>
        <taxon>Pseudomonadati</taxon>
        <taxon>Pseudomonadota</taxon>
        <taxon>Betaproteobacteria</taxon>
        <taxon>Burkholderiales</taxon>
        <taxon>Burkholderiaceae</taxon>
        <taxon>Zeimonas</taxon>
    </lineage>
</organism>
<dbReference type="InterPro" id="IPR052512">
    <property type="entry name" value="4CMD/NDH-1_regulator"/>
</dbReference>
<protein>
    <submittedName>
        <fullName evidence="2">4-carboxymuconolactone decarboxylase</fullName>
    </submittedName>
</protein>
<dbReference type="PANTHER" id="PTHR33570">
    <property type="entry name" value="4-CARBOXYMUCONOLACTONE DECARBOXYLASE FAMILY PROTEIN"/>
    <property type="match status" value="1"/>
</dbReference>
<dbReference type="InterPro" id="IPR029032">
    <property type="entry name" value="AhpD-like"/>
</dbReference>
<gene>
    <name evidence="2" type="ORF">FHP08_12535</name>
</gene>
<feature type="domain" description="Carboxymuconolactone decarboxylase-like" evidence="1">
    <location>
        <begin position="48"/>
        <end position="125"/>
    </location>
</feature>
<dbReference type="Pfam" id="PF02627">
    <property type="entry name" value="CMD"/>
    <property type="match status" value="1"/>
</dbReference>
<name>A0A5C8NTW9_9BURK</name>
<sequence length="134" mass="14897">MDEAHDGAHQVLRAAGRQVMREILGSDYVARRDASTTRLNAAVRGLSEEFAYATLWTRPDLSRQVRSLVTLAMLCALNRPHELRIHLVGALNNGCSAEEIREVFTHSVAYCGFPAAIDALRTAEEVLREHGRMP</sequence>
<dbReference type="RefSeq" id="WP_147704824.1">
    <property type="nucleotide sequence ID" value="NZ_VDUY01000005.1"/>
</dbReference>
<dbReference type="EMBL" id="VDUY01000005">
    <property type="protein sequence ID" value="TXL64575.1"/>
    <property type="molecule type" value="Genomic_DNA"/>
</dbReference>
<reference evidence="2 3" key="1">
    <citation type="submission" date="2019-06" db="EMBL/GenBank/DDBJ databases">
        <title>Quisquiliibacterium sp. nov., isolated from a maize field.</title>
        <authorList>
            <person name="Lin S.-Y."/>
            <person name="Tsai C.-F."/>
            <person name="Young C.-C."/>
        </authorList>
    </citation>
    <scope>NUCLEOTIDE SEQUENCE [LARGE SCALE GENOMIC DNA]</scope>
    <source>
        <strain evidence="2 3">CC-CFT501</strain>
    </source>
</reference>
<evidence type="ECO:0000313" key="2">
    <source>
        <dbReference type="EMBL" id="TXL64575.1"/>
    </source>
</evidence>
<dbReference type="SUPFAM" id="SSF69118">
    <property type="entry name" value="AhpD-like"/>
    <property type="match status" value="1"/>
</dbReference>
<keyword evidence="3" id="KW-1185">Reference proteome</keyword>
<dbReference type="InterPro" id="IPR003779">
    <property type="entry name" value="CMD-like"/>
</dbReference>
<evidence type="ECO:0000259" key="1">
    <source>
        <dbReference type="Pfam" id="PF02627"/>
    </source>
</evidence>
<proteinExistence type="predicted"/>
<dbReference type="AlphaFoldDB" id="A0A5C8NTW9"/>